<dbReference type="InterPro" id="IPR000515">
    <property type="entry name" value="MetI-like"/>
</dbReference>
<dbReference type="InterPro" id="IPR045621">
    <property type="entry name" value="BPD_transp_1_N"/>
</dbReference>
<dbReference type="PROSITE" id="PS50928">
    <property type="entry name" value="ABC_TM1"/>
    <property type="match status" value="1"/>
</dbReference>
<keyword evidence="6 7" id="KW-0472">Membrane</keyword>
<dbReference type="RefSeq" id="WP_274589192.1">
    <property type="nucleotide sequence ID" value="NZ_JARAOX010000196.1"/>
</dbReference>
<dbReference type="Gene3D" id="1.10.3720.10">
    <property type="entry name" value="MetI-like"/>
    <property type="match status" value="1"/>
</dbReference>
<dbReference type="AlphaFoldDB" id="A0ABD4WWC4"/>
<feature type="domain" description="ABC transmembrane type-1" evidence="8">
    <location>
        <begin position="102"/>
        <end position="303"/>
    </location>
</feature>
<evidence type="ECO:0000256" key="4">
    <source>
        <dbReference type="ARBA" id="ARBA00022692"/>
    </source>
</evidence>
<gene>
    <name evidence="9" type="ORF">PVE99_19525</name>
</gene>
<evidence type="ECO:0000256" key="6">
    <source>
        <dbReference type="ARBA" id="ARBA00023136"/>
    </source>
</evidence>
<feature type="transmembrane region" description="Helical" evidence="7">
    <location>
        <begin position="280"/>
        <end position="302"/>
    </location>
</feature>
<feature type="transmembrane region" description="Helical" evidence="7">
    <location>
        <begin position="142"/>
        <end position="164"/>
    </location>
</feature>
<dbReference type="Pfam" id="PF00528">
    <property type="entry name" value="BPD_transp_1"/>
    <property type="match status" value="1"/>
</dbReference>
<dbReference type="EMBL" id="JARAOX010000196">
    <property type="protein sequence ID" value="MDD9784559.1"/>
    <property type="molecule type" value="Genomic_DNA"/>
</dbReference>
<dbReference type="PANTHER" id="PTHR43163:SF6">
    <property type="entry name" value="DIPEPTIDE TRANSPORT SYSTEM PERMEASE PROTEIN DPPB-RELATED"/>
    <property type="match status" value="1"/>
</dbReference>
<sequence length="316" mass="35645">MKKTLWLFCLKRLASLPIILLGVSLLTFFLMRIVPIEPAEVILRLSGVTPTTESIRSLEKEMRLNLPFFEQYWLWLKDVLSLQFGTSFVSKLPVAEELLNKFPATALLAISSFFLALTISVPSGIISALYPYSFINKFVQMLSIISISLPTFWLGFMLIYIFSVQLNLLPTNGTGSLIHLILPTCTLAIPIIGLFTQTIQTAMTRELAKPYIDYAYQRGISKKVIIFKHVLKHTLTPLLSLFGLTLGNLMAGAIVVEQVFSWPGVGRYLIESIINRDYPVIQSYVLVVAVLYVCINLCTDIIQRLLDPRIKESSYD</sequence>
<comment type="subcellular location">
    <subcellularLocation>
        <location evidence="1 7">Cell membrane</location>
        <topology evidence="1 7">Multi-pass membrane protein</topology>
    </subcellularLocation>
</comment>
<feature type="transmembrane region" description="Helical" evidence="7">
    <location>
        <begin position="12"/>
        <end position="34"/>
    </location>
</feature>
<comment type="similarity">
    <text evidence="7">Belongs to the binding-protein-dependent transport system permease family.</text>
</comment>
<keyword evidence="2 7" id="KW-0813">Transport</keyword>
<evidence type="ECO:0000256" key="1">
    <source>
        <dbReference type="ARBA" id="ARBA00004651"/>
    </source>
</evidence>
<reference evidence="9 10" key="1">
    <citation type="submission" date="2023-02" db="EMBL/GenBank/DDBJ databases">
        <authorList>
            <person name="Olszewska D."/>
        </authorList>
    </citation>
    <scope>NUCLEOTIDE SEQUENCE [LARGE SCALE GENOMIC DNA]</scope>
    <source>
        <strain evidence="9 10">FDU301</strain>
    </source>
</reference>
<evidence type="ECO:0000256" key="2">
    <source>
        <dbReference type="ARBA" id="ARBA00022448"/>
    </source>
</evidence>
<evidence type="ECO:0000256" key="3">
    <source>
        <dbReference type="ARBA" id="ARBA00022475"/>
    </source>
</evidence>
<comment type="caution">
    <text evidence="9">The sequence shown here is derived from an EMBL/GenBank/DDBJ whole genome shotgun (WGS) entry which is preliminary data.</text>
</comment>
<evidence type="ECO:0000256" key="7">
    <source>
        <dbReference type="RuleBase" id="RU363032"/>
    </source>
</evidence>
<dbReference type="SUPFAM" id="SSF161098">
    <property type="entry name" value="MetI-like"/>
    <property type="match status" value="1"/>
</dbReference>
<dbReference type="InterPro" id="IPR035906">
    <property type="entry name" value="MetI-like_sf"/>
</dbReference>
<evidence type="ECO:0000256" key="5">
    <source>
        <dbReference type="ARBA" id="ARBA00022989"/>
    </source>
</evidence>
<dbReference type="Proteomes" id="UP001213771">
    <property type="component" value="Unassembled WGS sequence"/>
</dbReference>
<evidence type="ECO:0000313" key="9">
    <source>
        <dbReference type="EMBL" id="MDD9784559.1"/>
    </source>
</evidence>
<name>A0ABD4WWC4_PRIMG</name>
<dbReference type="CDD" id="cd06261">
    <property type="entry name" value="TM_PBP2"/>
    <property type="match status" value="1"/>
</dbReference>
<keyword evidence="5 7" id="KW-1133">Transmembrane helix</keyword>
<keyword evidence="3" id="KW-1003">Cell membrane</keyword>
<accession>A0ABD4WWC4</accession>
<feature type="transmembrane region" description="Helical" evidence="7">
    <location>
        <begin position="238"/>
        <end position="260"/>
    </location>
</feature>
<keyword evidence="4 7" id="KW-0812">Transmembrane</keyword>
<organism evidence="9 10">
    <name type="scientific">Priestia megaterium</name>
    <name type="common">Bacillus megaterium</name>
    <dbReference type="NCBI Taxonomy" id="1404"/>
    <lineage>
        <taxon>Bacteria</taxon>
        <taxon>Bacillati</taxon>
        <taxon>Bacillota</taxon>
        <taxon>Bacilli</taxon>
        <taxon>Bacillales</taxon>
        <taxon>Bacillaceae</taxon>
        <taxon>Priestia</taxon>
    </lineage>
</organism>
<proteinExistence type="inferred from homology"/>
<evidence type="ECO:0000313" key="10">
    <source>
        <dbReference type="Proteomes" id="UP001213771"/>
    </source>
</evidence>
<feature type="transmembrane region" description="Helical" evidence="7">
    <location>
        <begin position="106"/>
        <end position="130"/>
    </location>
</feature>
<dbReference type="PANTHER" id="PTHR43163">
    <property type="entry name" value="DIPEPTIDE TRANSPORT SYSTEM PERMEASE PROTEIN DPPB-RELATED"/>
    <property type="match status" value="1"/>
</dbReference>
<dbReference type="GO" id="GO:0005886">
    <property type="term" value="C:plasma membrane"/>
    <property type="evidence" value="ECO:0007669"/>
    <property type="project" value="UniProtKB-SubCell"/>
</dbReference>
<protein>
    <submittedName>
        <fullName evidence="9">ABC transporter permease</fullName>
    </submittedName>
</protein>
<evidence type="ECO:0000259" key="8">
    <source>
        <dbReference type="PROSITE" id="PS50928"/>
    </source>
</evidence>
<dbReference type="Pfam" id="PF19300">
    <property type="entry name" value="BPD_transp_1_N"/>
    <property type="match status" value="1"/>
</dbReference>
<feature type="transmembrane region" description="Helical" evidence="7">
    <location>
        <begin position="176"/>
        <end position="195"/>
    </location>
</feature>